<dbReference type="InterPro" id="IPR045069">
    <property type="entry name" value="MATE_euk"/>
</dbReference>
<feature type="transmembrane region" description="Helical" evidence="6">
    <location>
        <begin position="450"/>
        <end position="472"/>
    </location>
</feature>
<feature type="transmembrane region" description="Helical" evidence="6">
    <location>
        <begin position="290"/>
        <end position="310"/>
    </location>
</feature>
<feature type="compositionally biased region" description="Polar residues" evidence="7">
    <location>
        <begin position="27"/>
        <end position="43"/>
    </location>
</feature>
<dbReference type="Proteomes" id="UP000749559">
    <property type="component" value="Unassembled WGS sequence"/>
</dbReference>
<dbReference type="Pfam" id="PF01554">
    <property type="entry name" value="MatE"/>
    <property type="match status" value="2"/>
</dbReference>
<evidence type="ECO:0000256" key="4">
    <source>
        <dbReference type="ARBA" id="ARBA00022989"/>
    </source>
</evidence>
<feature type="transmembrane region" description="Helical" evidence="6">
    <location>
        <begin position="331"/>
        <end position="350"/>
    </location>
</feature>
<feature type="transmembrane region" description="Helical" evidence="6">
    <location>
        <begin position="111"/>
        <end position="140"/>
    </location>
</feature>
<dbReference type="GO" id="GO:0015297">
    <property type="term" value="F:antiporter activity"/>
    <property type="evidence" value="ECO:0007669"/>
    <property type="project" value="InterPro"/>
</dbReference>
<feature type="transmembrane region" description="Helical" evidence="6">
    <location>
        <begin position="479"/>
        <end position="504"/>
    </location>
</feature>
<evidence type="ECO:0000256" key="1">
    <source>
        <dbReference type="ARBA" id="ARBA00004141"/>
    </source>
</evidence>
<accession>A0A8S4N734</accession>
<dbReference type="InterPro" id="IPR002528">
    <property type="entry name" value="MATE_fam"/>
</dbReference>
<feature type="region of interest" description="Disordered" evidence="7">
    <location>
        <begin position="1"/>
        <end position="53"/>
    </location>
</feature>
<gene>
    <name evidence="8" type="ORF">OFUS_LOCUS3991</name>
</gene>
<dbReference type="EMBL" id="CAIIXF020000002">
    <property type="protein sequence ID" value="CAH1776861.1"/>
    <property type="molecule type" value="Genomic_DNA"/>
</dbReference>
<protein>
    <recommendedName>
        <fullName evidence="6">Multidrug and toxin extrusion protein</fullName>
    </recommendedName>
</protein>
<evidence type="ECO:0000256" key="5">
    <source>
        <dbReference type="ARBA" id="ARBA00023136"/>
    </source>
</evidence>
<dbReference type="PANTHER" id="PTHR11206">
    <property type="entry name" value="MULTIDRUG RESISTANCE PROTEIN"/>
    <property type="match status" value="1"/>
</dbReference>
<feature type="transmembrane region" description="Helical" evidence="6">
    <location>
        <begin position="256"/>
        <end position="278"/>
    </location>
</feature>
<feature type="transmembrane region" description="Helical" evidence="6">
    <location>
        <begin position="656"/>
        <end position="680"/>
    </location>
</feature>
<dbReference type="AlphaFoldDB" id="A0A8S4N734"/>
<feature type="transmembrane region" description="Helical" evidence="6">
    <location>
        <begin position="510"/>
        <end position="531"/>
    </location>
</feature>
<sequence>MAEKDSNASQVTQPVTLPVQSEGKGGTTQHAPQPEVNTQNQAPPANGNDKLFTIGSTEKKRPDYETQKSYGSVTFADTHDEVEFDDGGGGCCSRCFKRIFPYGFKSELKELWILAWPMVLVCLANMMIPFTAVLFCGHLGTEELDAVSLANSLINVTGLSVGMGLATACDTLFSQTYGSANKKRVGIYLQKAILILILFCFPCWAIHLNTESILLIFGQNVDVARLAGNYILYFMPGLFFNFMFQALTKFINNQNIVIPSVLIGLLANGVNVLAHYIFINVIGWGTTGSAVAQVLAYFIMAMGTLCYILFSKMYTETWDGWTKECLDDWGFFMKLALPGMLMVCLEWWCFEIGTVLTGVLSKTELGAQSIMFQLETISYVFPIGISVAVSIRVGQYLGGNNPSGAKTSNNVAISIIWISAIIVGALYAGLRWYLPRAFSGDPDVIKRTAAILPILSIFQLFDGIAGVCGGVLRGCGRQVVGAVVIFIGYYILALPVGIPLMFLTPLGIEGLWYAFSGGVGITAISFFVLTITTNWEMECDNAQLRAGITDEDGMIQDEDDEDLDEKTSLIPPPKATPRTKVGGNRRYSSPVIVGSSIPRRYSSSKIVTTLHGRRFSTPGKPKSMPLYPRRYSSPYLAQYQDAIEDRDQMSPTTTNIIRSLVCLLLCIAILVGGLMVRLYVHVPITQLPMCIPTNSTSNVTLPPCTNVSSVALAEHNLQLFQASSWRVR</sequence>
<keyword evidence="9" id="KW-1185">Reference proteome</keyword>
<keyword evidence="4 6" id="KW-1133">Transmembrane helix</keyword>
<reference evidence="8" key="1">
    <citation type="submission" date="2022-03" db="EMBL/GenBank/DDBJ databases">
        <authorList>
            <person name="Martin C."/>
        </authorList>
    </citation>
    <scope>NUCLEOTIDE SEQUENCE</scope>
</reference>
<dbReference type="GO" id="GO:0042910">
    <property type="term" value="F:xenobiotic transmembrane transporter activity"/>
    <property type="evidence" value="ECO:0007669"/>
    <property type="project" value="InterPro"/>
</dbReference>
<feature type="transmembrane region" description="Helical" evidence="6">
    <location>
        <begin position="185"/>
        <end position="207"/>
    </location>
</feature>
<evidence type="ECO:0000256" key="6">
    <source>
        <dbReference type="RuleBase" id="RU004914"/>
    </source>
</evidence>
<feature type="compositionally biased region" description="Polar residues" evidence="7">
    <location>
        <begin position="7"/>
        <end position="19"/>
    </location>
</feature>
<name>A0A8S4N734_OWEFU</name>
<dbReference type="OrthoDB" id="2126698at2759"/>
<dbReference type="GO" id="GO:1990961">
    <property type="term" value="P:xenobiotic detoxification by transmembrane export across the plasma membrane"/>
    <property type="evidence" value="ECO:0007669"/>
    <property type="project" value="InterPro"/>
</dbReference>
<keyword evidence="3 6" id="KW-0812">Transmembrane</keyword>
<evidence type="ECO:0000256" key="7">
    <source>
        <dbReference type="SAM" id="MobiDB-lite"/>
    </source>
</evidence>
<evidence type="ECO:0000313" key="9">
    <source>
        <dbReference type="Proteomes" id="UP000749559"/>
    </source>
</evidence>
<evidence type="ECO:0000256" key="2">
    <source>
        <dbReference type="ARBA" id="ARBA00010199"/>
    </source>
</evidence>
<feature type="transmembrane region" description="Helical" evidence="6">
    <location>
        <begin position="152"/>
        <end position="173"/>
    </location>
</feature>
<feature type="transmembrane region" description="Helical" evidence="6">
    <location>
        <begin position="411"/>
        <end position="430"/>
    </location>
</feature>
<feature type="transmembrane region" description="Helical" evidence="6">
    <location>
        <begin position="227"/>
        <end position="244"/>
    </location>
</feature>
<organism evidence="8 9">
    <name type="scientific">Owenia fusiformis</name>
    <name type="common">Polychaete worm</name>
    <dbReference type="NCBI Taxonomy" id="6347"/>
    <lineage>
        <taxon>Eukaryota</taxon>
        <taxon>Metazoa</taxon>
        <taxon>Spiralia</taxon>
        <taxon>Lophotrochozoa</taxon>
        <taxon>Annelida</taxon>
        <taxon>Polychaeta</taxon>
        <taxon>Sedentaria</taxon>
        <taxon>Canalipalpata</taxon>
        <taxon>Sabellida</taxon>
        <taxon>Oweniida</taxon>
        <taxon>Oweniidae</taxon>
        <taxon>Owenia</taxon>
    </lineage>
</organism>
<comment type="caution">
    <text evidence="8">The sequence shown here is derived from an EMBL/GenBank/DDBJ whole genome shotgun (WGS) entry which is preliminary data.</text>
</comment>
<feature type="transmembrane region" description="Helical" evidence="6">
    <location>
        <begin position="370"/>
        <end position="391"/>
    </location>
</feature>
<dbReference type="NCBIfam" id="TIGR00797">
    <property type="entry name" value="matE"/>
    <property type="match status" value="1"/>
</dbReference>
<comment type="subcellular location">
    <subcellularLocation>
        <location evidence="1">Membrane</location>
        <topology evidence="1">Multi-pass membrane protein</topology>
    </subcellularLocation>
</comment>
<comment type="similarity">
    <text evidence="2 6">Belongs to the multi antimicrobial extrusion (MATE) (TC 2.A.66.1) family.</text>
</comment>
<evidence type="ECO:0000313" key="8">
    <source>
        <dbReference type="EMBL" id="CAH1776861.1"/>
    </source>
</evidence>
<evidence type="ECO:0000256" key="3">
    <source>
        <dbReference type="ARBA" id="ARBA00022692"/>
    </source>
</evidence>
<keyword evidence="5 6" id="KW-0472">Membrane</keyword>
<dbReference type="CDD" id="cd13132">
    <property type="entry name" value="MATE_eukaryotic"/>
    <property type="match status" value="1"/>
</dbReference>
<proteinExistence type="inferred from homology"/>
<dbReference type="GO" id="GO:0016020">
    <property type="term" value="C:membrane"/>
    <property type="evidence" value="ECO:0007669"/>
    <property type="project" value="UniProtKB-SubCell"/>
</dbReference>